<name>A0ACA9KJS9_9GLOM</name>
<dbReference type="Proteomes" id="UP000789525">
    <property type="component" value="Unassembled WGS sequence"/>
</dbReference>
<organism evidence="1 2">
    <name type="scientific">Acaulospora colombiana</name>
    <dbReference type="NCBI Taxonomy" id="27376"/>
    <lineage>
        <taxon>Eukaryota</taxon>
        <taxon>Fungi</taxon>
        <taxon>Fungi incertae sedis</taxon>
        <taxon>Mucoromycota</taxon>
        <taxon>Glomeromycotina</taxon>
        <taxon>Glomeromycetes</taxon>
        <taxon>Diversisporales</taxon>
        <taxon>Acaulosporaceae</taxon>
        <taxon>Acaulospora</taxon>
    </lineage>
</organism>
<evidence type="ECO:0000313" key="1">
    <source>
        <dbReference type="EMBL" id="CAG8477808.1"/>
    </source>
</evidence>
<sequence>MDKPNHSYPDEEVNFLVEGKVFSVRKKMLAAASDFFKDMFDYAIPEKGDTTSTIPLPQESVRSFECLLSMIPKESRFFINSDNVLEIFRISDKFMINDMIEKSLSFLEDNSNVDPIVSLSIAERYQRKDLFKESSKLGNPSCTDNM</sequence>
<protein>
    <submittedName>
        <fullName evidence="1">16812_t:CDS:1</fullName>
    </submittedName>
</protein>
<proteinExistence type="predicted"/>
<keyword evidence="2" id="KW-1185">Reference proteome</keyword>
<evidence type="ECO:0000313" key="2">
    <source>
        <dbReference type="Proteomes" id="UP000789525"/>
    </source>
</evidence>
<comment type="caution">
    <text evidence="1">The sequence shown here is derived from an EMBL/GenBank/DDBJ whole genome shotgun (WGS) entry which is preliminary data.</text>
</comment>
<accession>A0ACA9KJS9</accession>
<reference evidence="1" key="1">
    <citation type="submission" date="2021-06" db="EMBL/GenBank/DDBJ databases">
        <authorList>
            <person name="Kallberg Y."/>
            <person name="Tangrot J."/>
            <person name="Rosling A."/>
        </authorList>
    </citation>
    <scope>NUCLEOTIDE SEQUENCE</scope>
    <source>
        <strain evidence="1">CL356</strain>
    </source>
</reference>
<gene>
    <name evidence="1" type="ORF">ACOLOM_LOCUS1871</name>
</gene>
<dbReference type="EMBL" id="CAJVPT010002241">
    <property type="protein sequence ID" value="CAG8477808.1"/>
    <property type="molecule type" value="Genomic_DNA"/>
</dbReference>